<feature type="compositionally biased region" description="Basic and acidic residues" evidence="1">
    <location>
        <begin position="19"/>
        <end position="35"/>
    </location>
</feature>
<protein>
    <submittedName>
        <fullName evidence="2">Uncharacterized protein</fullName>
    </submittedName>
</protein>
<dbReference type="EMBL" id="JAUIQD010000001">
    <property type="protein sequence ID" value="KAK3362889.1"/>
    <property type="molecule type" value="Genomic_DNA"/>
</dbReference>
<feature type="compositionally biased region" description="Basic and acidic residues" evidence="1">
    <location>
        <begin position="124"/>
        <end position="169"/>
    </location>
</feature>
<gene>
    <name evidence="2" type="ORF">B0T25DRAFT_525682</name>
</gene>
<organism evidence="2 3">
    <name type="scientific">Lasiosphaeria hispida</name>
    <dbReference type="NCBI Taxonomy" id="260671"/>
    <lineage>
        <taxon>Eukaryota</taxon>
        <taxon>Fungi</taxon>
        <taxon>Dikarya</taxon>
        <taxon>Ascomycota</taxon>
        <taxon>Pezizomycotina</taxon>
        <taxon>Sordariomycetes</taxon>
        <taxon>Sordariomycetidae</taxon>
        <taxon>Sordariales</taxon>
        <taxon>Lasiosphaeriaceae</taxon>
        <taxon>Lasiosphaeria</taxon>
    </lineage>
</organism>
<evidence type="ECO:0000313" key="2">
    <source>
        <dbReference type="EMBL" id="KAK3362889.1"/>
    </source>
</evidence>
<comment type="caution">
    <text evidence="2">The sequence shown here is derived from an EMBL/GenBank/DDBJ whole genome shotgun (WGS) entry which is preliminary data.</text>
</comment>
<feature type="region of interest" description="Disordered" evidence="1">
    <location>
        <begin position="99"/>
        <end position="169"/>
    </location>
</feature>
<sequence length="683" mass="77397">MESRRHRSRGHSLKRHNNHRDYRHQSPQDCDERAQHSSQRRRIIRARSPAQLLIADPVRRNAPQGASEEFIQSWLDDTRIHRPHFSEADLEHRTERVVLPARDTVDGHDRKKRARSSSRAPSTSRERGRLAENRFEKRARYKTREGKYDHGRDSGRKRVVVKERSDNCHRTKCARDEREEATGVFESLASKALKSRNAKHANLQAQKEQDEDRELKELSAFFRHKILDEKTPNEEHLLRARRDVLSSTSSGEDPAKDSLERRYHALPSLPPERRRRSSGTTEHRQLYQSSEPRSYASPHQRHPSNKSTSYFTWSTSRHGRAVDENFPSGAEPSCQSSSLSARKFHAQGTISEGFDRSTPHKHRVMEARRQQVYKDAESQTEPKINPPQEPCPQNKKPRYGDRGVMAGEACGAQLFRTLEGGGEQHIFVGGHDIGPYQHHEDLVRPGSAFIIRAQPQAHSGVPSERNSRIWLDTGPRDIAFLPPAMDGIRHSLLGTDPCIYRQVVDSGLRPPLERVAIAETATCDVYPPKVQQYGGLPAFAGGEGRLLSCEPRSRSPYIACLREDTSDSLQAGGRVVGDYDGYGRHGPAPTKRVRFSETMGDYIERIERETFQASNPNSNGVLADGHTAGSSAMSRHDLGGAPTGQDKDWYPLDLNPTYCAPVGLIPDFNYLENMNMYQDYIVE</sequence>
<keyword evidence="3" id="KW-1185">Reference proteome</keyword>
<feature type="compositionally biased region" description="Polar residues" evidence="1">
    <location>
        <begin position="305"/>
        <end position="316"/>
    </location>
</feature>
<evidence type="ECO:0000256" key="1">
    <source>
        <dbReference type="SAM" id="MobiDB-lite"/>
    </source>
</evidence>
<evidence type="ECO:0000313" key="3">
    <source>
        <dbReference type="Proteomes" id="UP001275084"/>
    </source>
</evidence>
<feature type="region of interest" description="Disordered" evidence="1">
    <location>
        <begin position="609"/>
        <end position="644"/>
    </location>
</feature>
<dbReference type="AlphaFoldDB" id="A0AAJ0HUJ6"/>
<reference evidence="2" key="1">
    <citation type="journal article" date="2023" name="Mol. Phylogenet. Evol.">
        <title>Genome-scale phylogeny and comparative genomics of the fungal order Sordariales.</title>
        <authorList>
            <person name="Hensen N."/>
            <person name="Bonometti L."/>
            <person name="Westerberg I."/>
            <person name="Brannstrom I.O."/>
            <person name="Guillou S."/>
            <person name="Cros-Aarteil S."/>
            <person name="Calhoun S."/>
            <person name="Haridas S."/>
            <person name="Kuo A."/>
            <person name="Mondo S."/>
            <person name="Pangilinan J."/>
            <person name="Riley R."/>
            <person name="LaButti K."/>
            <person name="Andreopoulos B."/>
            <person name="Lipzen A."/>
            <person name="Chen C."/>
            <person name="Yan M."/>
            <person name="Daum C."/>
            <person name="Ng V."/>
            <person name="Clum A."/>
            <person name="Steindorff A."/>
            <person name="Ohm R.A."/>
            <person name="Martin F."/>
            <person name="Silar P."/>
            <person name="Natvig D.O."/>
            <person name="Lalanne C."/>
            <person name="Gautier V."/>
            <person name="Ament-Velasquez S.L."/>
            <person name="Kruys A."/>
            <person name="Hutchinson M.I."/>
            <person name="Powell A.J."/>
            <person name="Barry K."/>
            <person name="Miller A.N."/>
            <person name="Grigoriev I.V."/>
            <person name="Debuchy R."/>
            <person name="Gladieux P."/>
            <person name="Hiltunen Thoren M."/>
            <person name="Johannesson H."/>
        </authorList>
    </citation>
    <scope>NUCLEOTIDE SEQUENCE</scope>
    <source>
        <strain evidence="2">CBS 955.72</strain>
    </source>
</reference>
<feature type="compositionally biased region" description="Polar residues" evidence="1">
    <location>
        <begin position="611"/>
        <end position="620"/>
    </location>
</feature>
<feature type="compositionally biased region" description="Basic residues" evidence="1">
    <location>
        <begin position="1"/>
        <end position="18"/>
    </location>
</feature>
<dbReference type="Proteomes" id="UP001275084">
    <property type="component" value="Unassembled WGS sequence"/>
</dbReference>
<name>A0AAJ0HUJ6_9PEZI</name>
<feature type="region of interest" description="Disordered" evidence="1">
    <location>
        <begin position="1"/>
        <end position="65"/>
    </location>
</feature>
<accession>A0AAJ0HUJ6</accession>
<proteinExistence type="predicted"/>
<feature type="region of interest" description="Disordered" evidence="1">
    <location>
        <begin position="238"/>
        <end position="344"/>
    </location>
</feature>
<feature type="compositionally biased region" description="Basic and acidic residues" evidence="1">
    <location>
        <begin position="253"/>
        <end position="263"/>
    </location>
</feature>
<reference evidence="2" key="2">
    <citation type="submission" date="2023-06" db="EMBL/GenBank/DDBJ databases">
        <authorList>
            <consortium name="Lawrence Berkeley National Laboratory"/>
            <person name="Haridas S."/>
            <person name="Hensen N."/>
            <person name="Bonometti L."/>
            <person name="Westerberg I."/>
            <person name="Brannstrom I.O."/>
            <person name="Guillou S."/>
            <person name="Cros-Aarteil S."/>
            <person name="Calhoun S."/>
            <person name="Kuo A."/>
            <person name="Mondo S."/>
            <person name="Pangilinan J."/>
            <person name="Riley R."/>
            <person name="Labutti K."/>
            <person name="Andreopoulos B."/>
            <person name="Lipzen A."/>
            <person name="Chen C."/>
            <person name="Yanf M."/>
            <person name="Daum C."/>
            <person name="Ng V."/>
            <person name="Clum A."/>
            <person name="Steindorff A."/>
            <person name="Ohm R."/>
            <person name="Martin F."/>
            <person name="Silar P."/>
            <person name="Natvig D."/>
            <person name="Lalanne C."/>
            <person name="Gautier V."/>
            <person name="Ament-Velasquez S.L."/>
            <person name="Kruys A."/>
            <person name="Hutchinson M.I."/>
            <person name="Powell A.J."/>
            <person name="Barry K."/>
            <person name="Miller A.N."/>
            <person name="Grigoriev I.V."/>
            <person name="Debuchy R."/>
            <person name="Gladieux P."/>
            <person name="Thoren M.H."/>
            <person name="Johannesson H."/>
        </authorList>
    </citation>
    <scope>NUCLEOTIDE SEQUENCE</scope>
    <source>
        <strain evidence="2">CBS 955.72</strain>
    </source>
</reference>
<feature type="region of interest" description="Disordered" evidence="1">
    <location>
        <begin position="372"/>
        <end position="396"/>
    </location>
</feature>